<keyword evidence="1" id="KW-0812">Transmembrane</keyword>
<accession>F0SBX3</accession>
<keyword evidence="1" id="KW-0472">Membrane</keyword>
<dbReference type="RefSeq" id="WP_013634298.1">
    <property type="nucleotide sequence ID" value="NC_015177.1"/>
</dbReference>
<dbReference type="EMBL" id="CP002545">
    <property type="protein sequence ID" value="ADY53814.1"/>
    <property type="molecule type" value="Genomic_DNA"/>
</dbReference>
<sequence>MLKDIKYQGWAIIWTVVVLILCNLPSSDLPSSEKFFEGFDKMCHLGFFFVLAVLLLYGKIKQQKSYEYSWLTIIKIILLTAFIGGGIEILQWKVFTYRSAEWWDFFSDMVGVGMAVFSYMILHRKFKHA</sequence>
<dbReference type="AlphaFoldDB" id="F0SBX3"/>
<dbReference type="NCBIfam" id="NF037970">
    <property type="entry name" value="vanZ_1"/>
    <property type="match status" value="1"/>
</dbReference>
<dbReference type="STRING" id="762903.Pedsa_3279"/>
<keyword evidence="1" id="KW-1133">Transmembrane helix</keyword>
<dbReference type="PANTHER" id="PTHR28008">
    <property type="entry name" value="DOMAIN PROTEIN, PUTATIVE (AFU_ORTHOLOGUE AFUA_3G10980)-RELATED"/>
    <property type="match status" value="1"/>
</dbReference>
<keyword evidence="3" id="KW-1185">Reference proteome</keyword>
<dbReference type="PANTHER" id="PTHR28008:SF1">
    <property type="entry name" value="DOMAIN PROTEIN, PUTATIVE (AFU_ORTHOLOGUE AFUA_3G10980)-RELATED"/>
    <property type="match status" value="1"/>
</dbReference>
<proteinExistence type="predicted"/>
<organism evidence="2 3">
    <name type="scientific">Pseudopedobacter saltans (strain ATCC 51119 / DSM 12145 / JCM 21818 / CCUG 39354 / LMG 10337 / NBRC 100064 / NCIMB 13643)</name>
    <name type="common">Pedobacter saltans</name>
    <dbReference type="NCBI Taxonomy" id="762903"/>
    <lineage>
        <taxon>Bacteria</taxon>
        <taxon>Pseudomonadati</taxon>
        <taxon>Bacteroidota</taxon>
        <taxon>Sphingobacteriia</taxon>
        <taxon>Sphingobacteriales</taxon>
        <taxon>Sphingobacteriaceae</taxon>
        <taxon>Pseudopedobacter</taxon>
    </lineage>
</organism>
<feature type="transmembrane region" description="Helical" evidence="1">
    <location>
        <begin position="102"/>
        <end position="122"/>
    </location>
</feature>
<reference evidence="3" key="2">
    <citation type="submission" date="2011-02" db="EMBL/GenBank/DDBJ databases">
        <title>The complete genome of Pedobacter saltans DSM 12145.</title>
        <authorList>
            <consortium name="US DOE Joint Genome Institute (JGI-PGF)"/>
            <person name="Lucas S."/>
            <person name="Copeland A."/>
            <person name="Lapidus A."/>
            <person name="Bruce D."/>
            <person name="Goodwin L."/>
            <person name="Pitluck S."/>
            <person name="Kyrpides N."/>
            <person name="Mavromatis K."/>
            <person name="Pagani I."/>
            <person name="Ivanova N."/>
            <person name="Ovchinnikova G."/>
            <person name="Lu M."/>
            <person name="Detter J.C."/>
            <person name="Han C."/>
            <person name="Land M."/>
            <person name="Hauser L."/>
            <person name="Markowitz V."/>
            <person name="Cheng J.-F."/>
            <person name="Hugenholtz P."/>
            <person name="Woyke T."/>
            <person name="Wu D."/>
            <person name="Tindall B."/>
            <person name="Pomrenke H.G."/>
            <person name="Brambilla E."/>
            <person name="Klenk H.-P."/>
            <person name="Eisen J.A."/>
        </authorList>
    </citation>
    <scope>NUCLEOTIDE SEQUENCE [LARGE SCALE GENOMIC DNA]</scope>
    <source>
        <strain evidence="3">ATCC 51119 / DSM 12145 / JCM 21818 / LMG 10337 / NBRC 100064 / NCIMB 13643</strain>
    </source>
</reference>
<evidence type="ECO:0000256" key="1">
    <source>
        <dbReference type="SAM" id="Phobius"/>
    </source>
</evidence>
<protein>
    <submittedName>
        <fullName evidence="2">VanZ family protein</fullName>
    </submittedName>
</protein>
<feature type="transmembrane region" description="Helical" evidence="1">
    <location>
        <begin position="7"/>
        <end position="26"/>
    </location>
</feature>
<dbReference type="OrthoDB" id="1524985at2"/>
<dbReference type="eggNOG" id="COG5652">
    <property type="taxonomic scope" value="Bacteria"/>
</dbReference>
<evidence type="ECO:0000313" key="3">
    <source>
        <dbReference type="Proteomes" id="UP000000310"/>
    </source>
</evidence>
<dbReference type="KEGG" id="psn:Pedsa_3279"/>
<dbReference type="Proteomes" id="UP000000310">
    <property type="component" value="Chromosome"/>
</dbReference>
<evidence type="ECO:0000313" key="2">
    <source>
        <dbReference type="EMBL" id="ADY53814.1"/>
    </source>
</evidence>
<name>F0SBX3_PSESL</name>
<gene>
    <name evidence="2" type="ordered locus">Pedsa_3279</name>
</gene>
<feature type="transmembrane region" description="Helical" evidence="1">
    <location>
        <begin position="70"/>
        <end position="90"/>
    </location>
</feature>
<dbReference type="HOGENOM" id="CLU_096028_2_3_10"/>
<feature type="transmembrane region" description="Helical" evidence="1">
    <location>
        <begin position="38"/>
        <end position="58"/>
    </location>
</feature>
<reference evidence="2 3" key="1">
    <citation type="journal article" date="2011" name="Stand. Genomic Sci.">
        <title>Complete genome sequence of the gliding, heparinolytic Pedobacter saltans type strain (113).</title>
        <authorList>
            <person name="Liolios K."/>
            <person name="Sikorski J."/>
            <person name="Lu M."/>
            <person name="Nolan M."/>
            <person name="Lapidus A."/>
            <person name="Lucas S."/>
            <person name="Hammon N."/>
            <person name="Deshpande S."/>
            <person name="Cheng J.F."/>
            <person name="Tapia R."/>
            <person name="Han C."/>
            <person name="Goodwin L."/>
            <person name="Pitluck S."/>
            <person name="Huntemann M."/>
            <person name="Ivanova N."/>
            <person name="Pagani I."/>
            <person name="Mavromatis K."/>
            <person name="Ovchinikova G."/>
            <person name="Pati A."/>
            <person name="Chen A."/>
            <person name="Palaniappan K."/>
            <person name="Land M."/>
            <person name="Hauser L."/>
            <person name="Brambilla E.M."/>
            <person name="Kotsyurbenko O."/>
            <person name="Rohde M."/>
            <person name="Tindall B.J."/>
            <person name="Abt B."/>
            <person name="Goker M."/>
            <person name="Detter J.C."/>
            <person name="Woyke T."/>
            <person name="Bristow J."/>
            <person name="Eisen J.A."/>
            <person name="Markowitz V."/>
            <person name="Hugenholtz P."/>
            <person name="Klenk H.P."/>
            <person name="Kyrpides N.C."/>
        </authorList>
    </citation>
    <scope>NUCLEOTIDE SEQUENCE [LARGE SCALE GENOMIC DNA]</scope>
    <source>
        <strain evidence="3">ATCC 51119 / DSM 12145 / JCM 21818 / LMG 10337 / NBRC 100064 / NCIMB 13643</strain>
    </source>
</reference>